<proteinExistence type="predicted"/>
<keyword evidence="2" id="KW-0812">Transmembrane</keyword>
<dbReference type="GO" id="GO:0009190">
    <property type="term" value="P:cyclic nucleotide biosynthetic process"/>
    <property type="evidence" value="ECO:0007669"/>
    <property type="project" value="InterPro"/>
</dbReference>
<dbReference type="Gene3D" id="3.30.70.1230">
    <property type="entry name" value="Nucleotide cyclase"/>
    <property type="match status" value="1"/>
</dbReference>
<dbReference type="SUPFAM" id="SSF55073">
    <property type="entry name" value="Nucleotide cyclase"/>
    <property type="match status" value="1"/>
</dbReference>
<dbReference type="PROSITE" id="PS50125">
    <property type="entry name" value="GUANYLATE_CYCLASE_2"/>
    <property type="match status" value="1"/>
</dbReference>
<sequence length="808" mass="91091">MGDNDAPPPDTGSSATSPTENGEVQDMSIDIIMQSTSALHSPKNYDMNAPIFCPTDTTGRRSLNMSKFSVVRESCLSPITRVHTPVNVIPPTNQFTSPPSTDEFGSSERKTSFSNNGNLVAVEVPPLPPETKTPWYRKLISINTIFTFVIIVTLVVVSIERIYNTSIRSTDVAHNIFALNYNYLRNIRTDSTVYNGVVNQFKSILGNDPYGTQIYLTLENQTLALNDVSTNITRFLLYDARAPDYNASVKAYNSSSALSSFATLPTIPNYRPDADPRSFLHLPSSYPDQTNSYLVSKTFTADGINSFALVKKLFDDDGVAYAIFSLGLLEKRVNTIKQTTDNNNTQITITEMDGSFILSTNKNGRIIDDTQPFGVSPYRNMSSTNSTELKALEAAVWNMGGWTSISQQSEFSYKSPNYGIVMVSKGEYQYPNRRIIVLVAWPESEWTNRINQNIYINVGVALAVLVISVIFTLSFSVPVARSIQLIKQCFNHVRGMQLDHPVINNTINSRFLWYETSELQYSFISMMNTLRSFQKYVPAYVVERLVNRGQEASLGLYPEHVSVFFLDIKDFTRHSEELSPNKLVNLMSEAFEGLSHIIDNHGGIIDKYIGDCIMAFFNQDCHEIKAVECSIECKNYMVSKSRDWTERDLPALECRIGINSGNVLIGNFGSSHRFNFTIIGDHVNLASKVESFNKFYDSVILITNHTLRKLPHGMFLLRRVERVQIKKDKSVLLFQVLKKMYQACADDLFNLEVYDLGFNLYLEGHFEKAKAAFTSITNYENDPVVCKKISQCDEWLNNAPSWMGSIKL</sequence>
<dbReference type="PANTHER" id="PTHR43081">
    <property type="entry name" value="ADENYLATE CYCLASE, TERMINAL-DIFFERENTIATION SPECIFIC-RELATED"/>
    <property type="match status" value="1"/>
</dbReference>
<dbReference type="SMART" id="SM00044">
    <property type="entry name" value="CYCc"/>
    <property type="match status" value="1"/>
</dbReference>
<dbReference type="InterPro" id="IPR001054">
    <property type="entry name" value="A/G_cyclase"/>
</dbReference>
<dbReference type="CDD" id="cd07302">
    <property type="entry name" value="CHD"/>
    <property type="match status" value="1"/>
</dbReference>
<evidence type="ECO:0000259" key="3">
    <source>
        <dbReference type="PROSITE" id="PS50125"/>
    </source>
</evidence>
<evidence type="ECO:0000313" key="5">
    <source>
        <dbReference type="Proteomes" id="UP001431209"/>
    </source>
</evidence>
<feature type="region of interest" description="Disordered" evidence="1">
    <location>
        <begin position="91"/>
        <end position="112"/>
    </location>
</feature>
<feature type="region of interest" description="Disordered" evidence="1">
    <location>
        <begin position="1"/>
        <end position="22"/>
    </location>
</feature>
<dbReference type="PANTHER" id="PTHR43081:SF1">
    <property type="entry name" value="ADENYLATE CYCLASE, TERMINAL-DIFFERENTIATION SPECIFIC"/>
    <property type="match status" value="1"/>
</dbReference>
<evidence type="ECO:0000256" key="2">
    <source>
        <dbReference type="SAM" id="Phobius"/>
    </source>
</evidence>
<feature type="compositionally biased region" description="Polar residues" evidence="1">
    <location>
        <begin position="11"/>
        <end position="22"/>
    </location>
</feature>
<feature type="compositionally biased region" description="Polar residues" evidence="1">
    <location>
        <begin position="91"/>
        <end position="104"/>
    </location>
</feature>
<dbReference type="GO" id="GO:0035556">
    <property type="term" value="P:intracellular signal transduction"/>
    <property type="evidence" value="ECO:0007669"/>
    <property type="project" value="InterPro"/>
</dbReference>
<feature type="compositionally biased region" description="Pro residues" evidence="1">
    <location>
        <begin position="1"/>
        <end position="10"/>
    </location>
</feature>
<dbReference type="InterPro" id="IPR050697">
    <property type="entry name" value="Adenylyl/Guanylyl_Cyclase_3/4"/>
</dbReference>
<keyword evidence="5" id="KW-1185">Reference proteome</keyword>
<name>A0AAW2YV25_9EUKA</name>
<comment type="caution">
    <text evidence="4">The sequence shown here is derived from an EMBL/GenBank/DDBJ whole genome shotgun (WGS) entry which is preliminary data.</text>
</comment>
<feature type="transmembrane region" description="Helical" evidence="2">
    <location>
        <begin position="454"/>
        <end position="477"/>
    </location>
</feature>
<evidence type="ECO:0000313" key="4">
    <source>
        <dbReference type="EMBL" id="KAL0480494.1"/>
    </source>
</evidence>
<keyword evidence="2" id="KW-1133">Transmembrane helix</keyword>
<dbReference type="Proteomes" id="UP001431209">
    <property type="component" value="Unassembled WGS sequence"/>
</dbReference>
<protein>
    <submittedName>
        <fullName evidence="4">Adenylate cyclase</fullName>
    </submittedName>
</protein>
<dbReference type="EMBL" id="JAOPGA020000657">
    <property type="protein sequence ID" value="KAL0480494.1"/>
    <property type="molecule type" value="Genomic_DNA"/>
</dbReference>
<gene>
    <name evidence="4" type="ORF">AKO1_011093</name>
</gene>
<reference evidence="4 5" key="1">
    <citation type="submission" date="2024-03" db="EMBL/GenBank/DDBJ databases">
        <title>The Acrasis kona genome and developmental transcriptomes reveal deep origins of eukaryotic multicellular pathways.</title>
        <authorList>
            <person name="Sheikh S."/>
            <person name="Fu C.-J."/>
            <person name="Brown M.W."/>
            <person name="Baldauf S.L."/>
        </authorList>
    </citation>
    <scope>NUCLEOTIDE SEQUENCE [LARGE SCALE GENOMIC DNA]</scope>
    <source>
        <strain evidence="4 5">ATCC MYA-3509</strain>
    </source>
</reference>
<keyword evidence="2" id="KW-0472">Membrane</keyword>
<organism evidence="4 5">
    <name type="scientific">Acrasis kona</name>
    <dbReference type="NCBI Taxonomy" id="1008807"/>
    <lineage>
        <taxon>Eukaryota</taxon>
        <taxon>Discoba</taxon>
        <taxon>Heterolobosea</taxon>
        <taxon>Tetramitia</taxon>
        <taxon>Eutetramitia</taxon>
        <taxon>Acrasidae</taxon>
        <taxon>Acrasis</taxon>
    </lineage>
</organism>
<feature type="domain" description="Guanylate cyclase" evidence="3">
    <location>
        <begin position="562"/>
        <end position="690"/>
    </location>
</feature>
<dbReference type="Pfam" id="PF00211">
    <property type="entry name" value="Guanylate_cyc"/>
    <property type="match status" value="1"/>
</dbReference>
<dbReference type="InterPro" id="IPR029787">
    <property type="entry name" value="Nucleotide_cyclase"/>
</dbReference>
<accession>A0AAW2YV25</accession>
<evidence type="ECO:0000256" key="1">
    <source>
        <dbReference type="SAM" id="MobiDB-lite"/>
    </source>
</evidence>
<feature type="transmembrane region" description="Helical" evidence="2">
    <location>
        <begin position="139"/>
        <end position="159"/>
    </location>
</feature>
<dbReference type="AlphaFoldDB" id="A0AAW2YV25"/>